<dbReference type="InterPro" id="IPR012341">
    <property type="entry name" value="6hp_glycosidase-like_sf"/>
</dbReference>
<dbReference type="Proteomes" id="UP000544134">
    <property type="component" value="Unassembled WGS sequence"/>
</dbReference>
<dbReference type="Gene3D" id="1.50.10.10">
    <property type="match status" value="1"/>
</dbReference>
<dbReference type="AlphaFoldDB" id="A0A848IML5"/>
<evidence type="ECO:0000259" key="12">
    <source>
        <dbReference type="Pfam" id="PF00723"/>
    </source>
</evidence>
<keyword evidence="7" id="KW-0326">Glycosidase</keyword>
<evidence type="ECO:0000256" key="2">
    <source>
        <dbReference type="ARBA" id="ARBA00006188"/>
    </source>
</evidence>
<protein>
    <recommendedName>
        <fullName evidence="4">Trehalase</fullName>
        <ecNumber evidence="3">3.2.1.28</ecNumber>
    </recommendedName>
    <alternativeName>
        <fullName evidence="8">Alpha,alpha-trehalase</fullName>
    </alternativeName>
    <alternativeName>
        <fullName evidence="9">Alpha,alpha-trehalose glucohydrolase</fullName>
    </alternativeName>
</protein>
<evidence type="ECO:0000256" key="8">
    <source>
        <dbReference type="ARBA" id="ARBA00030473"/>
    </source>
</evidence>
<name>A0A848IML5_9BURK</name>
<evidence type="ECO:0000256" key="7">
    <source>
        <dbReference type="ARBA" id="ARBA00023295"/>
    </source>
</evidence>
<evidence type="ECO:0000259" key="13">
    <source>
        <dbReference type="Pfam" id="PF19291"/>
    </source>
</evidence>
<dbReference type="InterPro" id="IPR011613">
    <property type="entry name" value="GH15-like"/>
</dbReference>
<reference evidence="14 15" key="1">
    <citation type="submission" date="2020-04" db="EMBL/GenBank/DDBJ databases">
        <title>Paraburkholderia sp. RP-4-7 isolated from soil.</title>
        <authorList>
            <person name="Dahal R.H."/>
        </authorList>
    </citation>
    <scope>NUCLEOTIDE SEQUENCE [LARGE SCALE GENOMIC DNA]</scope>
    <source>
        <strain evidence="14 15">RP-4-7</strain>
    </source>
</reference>
<dbReference type="Pfam" id="PF19291">
    <property type="entry name" value="TREH_N"/>
    <property type="match status" value="1"/>
</dbReference>
<evidence type="ECO:0000313" key="14">
    <source>
        <dbReference type="EMBL" id="NMM03011.1"/>
    </source>
</evidence>
<feature type="domain" description="Trehalase-like N-terminal" evidence="13">
    <location>
        <begin position="3"/>
        <end position="186"/>
    </location>
</feature>
<organism evidence="14 15">
    <name type="scientific">Paraburkholderia polaris</name>
    <dbReference type="NCBI Taxonomy" id="2728848"/>
    <lineage>
        <taxon>Bacteria</taxon>
        <taxon>Pseudomonadati</taxon>
        <taxon>Pseudomonadota</taxon>
        <taxon>Betaproteobacteria</taxon>
        <taxon>Burkholderiales</taxon>
        <taxon>Burkholderiaceae</taxon>
        <taxon>Paraburkholderia</taxon>
    </lineage>
</organism>
<dbReference type="PANTHER" id="PTHR31616">
    <property type="entry name" value="TREHALASE"/>
    <property type="match status" value="1"/>
</dbReference>
<comment type="similarity">
    <text evidence="2">Belongs to the glycosyl hydrolase 15 family.</text>
</comment>
<comment type="cofactor">
    <cofactor evidence="10">
        <name>phosphate</name>
        <dbReference type="ChEBI" id="CHEBI:43474"/>
    </cofactor>
</comment>
<evidence type="ECO:0000256" key="9">
    <source>
        <dbReference type="ARBA" id="ARBA00031637"/>
    </source>
</evidence>
<dbReference type="RefSeq" id="WP_169489769.1">
    <property type="nucleotide sequence ID" value="NZ_JABBGJ010000047.1"/>
</dbReference>
<comment type="catalytic activity">
    <reaction evidence="1">
        <text>alpha,alpha-trehalose + H2O = alpha-D-glucose + beta-D-glucose</text>
        <dbReference type="Rhea" id="RHEA:32675"/>
        <dbReference type="ChEBI" id="CHEBI:15377"/>
        <dbReference type="ChEBI" id="CHEBI:15903"/>
        <dbReference type="ChEBI" id="CHEBI:16551"/>
        <dbReference type="ChEBI" id="CHEBI:17925"/>
        <dbReference type="EC" id="3.2.1.28"/>
    </reaction>
</comment>
<keyword evidence="6" id="KW-0119">Carbohydrate metabolism</keyword>
<evidence type="ECO:0000256" key="6">
    <source>
        <dbReference type="ARBA" id="ARBA00023277"/>
    </source>
</evidence>
<feature type="domain" description="GH15-like" evidence="12">
    <location>
        <begin position="216"/>
        <end position="582"/>
    </location>
</feature>
<evidence type="ECO:0000256" key="10">
    <source>
        <dbReference type="ARBA" id="ARBA00053030"/>
    </source>
</evidence>
<keyword evidence="15" id="KW-1185">Reference proteome</keyword>
<evidence type="ECO:0000256" key="1">
    <source>
        <dbReference type="ARBA" id="ARBA00001576"/>
    </source>
</evidence>
<evidence type="ECO:0000256" key="5">
    <source>
        <dbReference type="ARBA" id="ARBA00022801"/>
    </source>
</evidence>
<dbReference type="GO" id="GO:0004555">
    <property type="term" value="F:alpha,alpha-trehalase activity"/>
    <property type="evidence" value="ECO:0007669"/>
    <property type="project" value="UniProtKB-EC"/>
</dbReference>
<comment type="caution">
    <text evidence="14">The sequence shown here is derived from an EMBL/GenBank/DDBJ whole genome shotgun (WGS) entry which is preliminary data.</text>
</comment>
<dbReference type="InterPro" id="IPR045582">
    <property type="entry name" value="Trehalase-like_N"/>
</dbReference>
<accession>A0A848IML5</accession>
<proteinExistence type="inferred from homology"/>
<dbReference type="PANTHER" id="PTHR31616:SF0">
    <property type="entry name" value="GLUCAN 1,4-ALPHA-GLUCOSIDASE"/>
    <property type="match status" value="1"/>
</dbReference>
<evidence type="ECO:0000256" key="11">
    <source>
        <dbReference type="ARBA" id="ARBA00060615"/>
    </source>
</evidence>
<dbReference type="InterPro" id="IPR008928">
    <property type="entry name" value="6-hairpin_glycosidase_sf"/>
</dbReference>
<evidence type="ECO:0000256" key="3">
    <source>
        <dbReference type="ARBA" id="ARBA00012757"/>
    </source>
</evidence>
<dbReference type="EMBL" id="JABBGJ010000047">
    <property type="protein sequence ID" value="NMM03011.1"/>
    <property type="molecule type" value="Genomic_DNA"/>
</dbReference>
<dbReference type="SUPFAM" id="SSF48208">
    <property type="entry name" value="Six-hairpin glycosidases"/>
    <property type="match status" value="1"/>
</dbReference>
<sequence length="596" mass="66441">MQSKIEDYAFVGNGRSAALISRFGSVDWLCWPRFDSDACFAALLGTDENGFWRIAPGTGEVASSRNYVDGTLILESRFDTPDGIVEVVDFMPLCDDFPELVRIVRGVSGTVRMHMDFVVRFGYGNSVPWITRLEDGSGIRAVVGPDMVALRTPVELTDTALHTSSDFTVNAGEDVAFSLRYGRAYEALPVARKTHEMLTDTERDWKAWSSRSKAHGKYKEAIQRSLITLKAMAYRATGGIVAALTTSLPETLGGNRNWDYRYCWLRDATLTLRALMRGGYYGDAGRWRDWLVRAVAGAPEQLQIMYGLGGERRLQEWECDWLPGYEGSSPVRIGNAAAGQLQLDVFGEVMNALHEARIGGLPDDAETWAVQVALLGHVEKIWEQPDEGIWETRGGRQQFTFSKVMCWLAADRVIQSAEQFNLEGPLDRWRALRDAIHHDVCTRGFNAHRNAFVQQYGGDALDASLLQMAIIGFLPPDDPRIRGTVDAIQRELMSDGFVMRYKTETMRDGLTAGEGTFLACSFWLVENLSLQGRDDEAAALFDKLLALRNDVGLLSEEYDAQAQRLVGNFPQAFSHTALVDTAFNLLERRRAGSAQV</sequence>
<evidence type="ECO:0000313" key="15">
    <source>
        <dbReference type="Proteomes" id="UP000544134"/>
    </source>
</evidence>
<dbReference type="FunFam" id="1.50.10.10:FF:000005">
    <property type="entry name" value="Glycosyl hydrolase, glucoamylase"/>
    <property type="match status" value="1"/>
</dbReference>
<gene>
    <name evidence="14" type="ORF">HHL24_34505</name>
</gene>
<keyword evidence="5 14" id="KW-0378">Hydrolase</keyword>
<evidence type="ECO:0000256" key="4">
    <source>
        <dbReference type="ARBA" id="ARBA00019905"/>
    </source>
</evidence>
<dbReference type="Pfam" id="PF00723">
    <property type="entry name" value="Glyco_hydro_15"/>
    <property type="match status" value="1"/>
</dbReference>
<dbReference type="GO" id="GO:0005993">
    <property type="term" value="P:trehalose catabolic process"/>
    <property type="evidence" value="ECO:0007669"/>
    <property type="project" value="UniProtKB-ARBA"/>
</dbReference>
<dbReference type="EC" id="3.2.1.28" evidence="3"/>
<comment type="pathway">
    <text evidence="11">Glycan degradation; trehalose degradation; D-glucose from alpha,alpha-trehalose: step 1/1.</text>
</comment>